<keyword evidence="1" id="KW-0472">Membrane</keyword>
<dbReference type="InterPro" id="IPR041401">
    <property type="entry name" value="TseB-like_dom"/>
</dbReference>
<reference evidence="3" key="2">
    <citation type="submission" date="2021-04" db="EMBL/GenBank/DDBJ databases">
        <authorList>
            <person name="Gilroy R."/>
        </authorList>
    </citation>
    <scope>NUCLEOTIDE SEQUENCE</scope>
    <source>
        <strain evidence="3">ChiSxjej3B15-572</strain>
    </source>
</reference>
<protein>
    <submittedName>
        <fullName evidence="3">DUF5590 domain-containing protein</fullName>
    </submittedName>
</protein>
<evidence type="ECO:0000256" key="1">
    <source>
        <dbReference type="SAM" id="Phobius"/>
    </source>
</evidence>
<reference evidence="3" key="1">
    <citation type="journal article" date="2021" name="PeerJ">
        <title>Extensive microbial diversity within the chicken gut microbiome revealed by metagenomics and culture.</title>
        <authorList>
            <person name="Gilroy R."/>
            <person name="Ravi A."/>
            <person name="Getino M."/>
            <person name="Pursley I."/>
            <person name="Horton D.L."/>
            <person name="Alikhan N.F."/>
            <person name="Baker D."/>
            <person name="Gharbi K."/>
            <person name="Hall N."/>
            <person name="Watson M."/>
            <person name="Adriaenssens E.M."/>
            <person name="Foster-Nyarko E."/>
            <person name="Jarju S."/>
            <person name="Secka A."/>
            <person name="Antonio M."/>
            <person name="Oren A."/>
            <person name="Chaudhuri R.R."/>
            <person name="La Ragione R."/>
            <person name="Hildebrand F."/>
            <person name="Pallen M.J."/>
        </authorList>
    </citation>
    <scope>NUCLEOTIDE SEQUENCE</scope>
    <source>
        <strain evidence="3">ChiSxjej3B15-572</strain>
    </source>
</reference>
<proteinExistence type="predicted"/>
<dbReference type="Proteomes" id="UP000824231">
    <property type="component" value="Unassembled WGS sequence"/>
</dbReference>
<dbReference type="EMBL" id="DXFH01000002">
    <property type="protein sequence ID" value="HIX35077.1"/>
    <property type="molecule type" value="Genomic_DNA"/>
</dbReference>
<dbReference type="Gene3D" id="3.10.450.40">
    <property type="match status" value="2"/>
</dbReference>
<accession>A0A9D2AKR9</accession>
<keyword evidence="1" id="KW-0812">Transmembrane</keyword>
<evidence type="ECO:0000313" key="3">
    <source>
        <dbReference type="EMBL" id="HIX35077.1"/>
    </source>
</evidence>
<dbReference type="AlphaFoldDB" id="A0A9D2AKR9"/>
<keyword evidence="1" id="KW-1133">Transmembrane helix</keyword>
<comment type="caution">
    <text evidence="3">The sequence shown here is derived from an EMBL/GenBank/DDBJ whole genome shotgun (WGS) entry which is preliminary data.</text>
</comment>
<dbReference type="Pfam" id="PF17881">
    <property type="entry name" value="TseB"/>
    <property type="match status" value="1"/>
</dbReference>
<dbReference type="InterPro" id="IPR046350">
    <property type="entry name" value="Cystatin_sf"/>
</dbReference>
<name>A0A9D2AKR9_9LACO</name>
<feature type="domain" description="Cell wall elongation regulator TseB-like" evidence="2">
    <location>
        <begin position="51"/>
        <end position="95"/>
    </location>
</feature>
<organism evidence="3 4">
    <name type="scientific">Candidatus Limosilactobacillus merdigallinarum</name>
    <dbReference type="NCBI Taxonomy" id="2838652"/>
    <lineage>
        <taxon>Bacteria</taxon>
        <taxon>Bacillati</taxon>
        <taxon>Bacillota</taxon>
        <taxon>Bacilli</taxon>
        <taxon>Lactobacillales</taxon>
        <taxon>Lactobacillaceae</taxon>
        <taxon>Limosilactobacillus</taxon>
    </lineage>
</organism>
<sequence length="172" mass="19672">MQSRRDVQRKQDHSRAVHTLKWTLITILILILVIWSSLAIANHPKQAAKRQATQIARRYGHLTSTSNFYIFNREKTYYTVAGKNSQGQQTLVIIPQSGGDVHVLKQSKGITGQEAINKVKNDKHPRKVMKAAPGFFNDRVVWEVTYVNKRGSMCYDLISFKSGKYVQQIDNL</sequence>
<evidence type="ECO:0000313" key="4">
    <source>
        <dbReference type="Proteomes" id="UP000824231"/>
    </source>
</evidence>
<gene>
    <name evidence="3" type="ORF">H9856_01495</name>
</gene>
<feature type="transmembrane region" description="Helical" evidence="1">
    <location>
        <begin position="20"/>
        <end position="41"/>
    </location>
</feature>
<dbReference type="SUPFAM" id="SSF54403">
    <property type="entry name" value="Cystatin/monellin"/>
    <property type="match status" value="2"/>
</dbReference>
<evidence type="ECO:0000259" key="2">
    <source>
        <dbReference type="Pfam" id="PF17881"/>
    </source>
</evidence>